<comment type="caution">
    <text evidence="1">The sequence shown here is derived from an EMBL/GenBank/DDBJ whole genome shotgun (WGS) entry which is preliminary data.</text>
</comment>
<evidence type="ECO:0000313" key="1">
    <source>
        <dbReference type="EMBL" id="KAG8663401.1"/>
    </source>
</evidence>
<name>A0ACB7IJ68_MANES</name>
<organism evidence="1 2">
    <name type="scientific">Manihot esculenta</name>
    <name type="common">Cassava</name>
    <name type="synonym">Jatropha manihot</name>
    <dbReference type="NCBI Taxonomy" id="3983"/>
    <lineage>
        <taxon>Eukaryota</taxon>
        <taxon>Viridiplantae</taxon>
        <taxon>Streptophyta</taxon>
        <taxon>Embryophyta</taxon>
        <taxon>Tracheophyta</taxon>
        <taxon>Spermatophyta</taxon>
        <taxon>Magnoliopsida</taxon>
        <taxon>eudicotyledons</taxon>
        <taxon>Gunneridae</taxon>
        <taxon>Pentapetalae</taxon>
        <taxon>rosids</taxon>
        <taxon>fabids</taxon>
        <taxon>Malpighiales</taxon>
        <taxon>Euphorbiaceae</taxon>
        <taxon>Crotonoideae</taxon>
        <taxon>Manihoteae</taxon>
        <taxon>Manihot</taxon>
    </lineage>
</organism>
<dbReference type="Proteomes" id="UP000091857">
    <property type="component" value="Chromosome 1"/>
</dbReference>
<reference evidence="2" key="1">
    <citation type="journal article" date="2016" name="Nat. Biotechnol.">
        <title>Sequencing wild and cultivated cassava and related species reveals extensive interspecific hybridization and genetic diversity.</title>
        <authorList>
            <person name="Bredeson J.V."/>
            <person name="Lyons J.B."/>
            <person name="Prochnik S.E."/>
            <person name="Wu G.A."/>
            <person name="Ha C.M."/>
            <person name="Edsinger-Gonzales E."/>
            <person name="Grimwood J."/>
            <person name="Schmutz J."/>
            <person name="Rabbi I.Y."/>
            <person name="Egesi C."/>
            <person name="Nauluvula P."/>
            <person name="Lebot V."/>
            <person name="Ndunguru J."/>
            <person name="Mkamilo G."/>
            <person name="Bart R.S."/>
            <person name="Setter T.L."/>
            <person name="Gleadow R.M."/>
            <person name="Kulakow P."/>
            <person name="Ferguson M.E."/>
            <person name="Rounsley S."/>
            <person name="Rokhsar D.S."/>
        </authorList>
    </citation>
    <scope>NUCLEOTIDE SEQUENCE [LARGE SCALE GENOMIC DNA]</scope>
    <source>
        <strain evidence="2">cv. AM560-2</strain>
    </source>
</reference>
<evidence type="ECO:0000313" key="2">
    <source>
        <dbReference type="Proteomes" id="UP000091857"/>
    </source>
</evidence>
<dbReference type="EMBL" id="CM004387">
    <property type="protein sequence ID" value="KAG8663401.1"/>
    <property type="molecule type" value="Genomic_DNA"/>
</dbReference>
<gene>
    <name evidence="1" type="ORF">MANES_01G208300v8</name>
</gene>
<proteinExistence type="predicted"/>
<accession>A0ACB7IJ68</accession>
<protein>
    <submittedName>
        <fullName evidence="1">Uncharacterized protein</fullName>
    </submittedName>
</protein>
<sequence length="271" mass="30752">MEYTEIETNAVTLDNSVIFHVIKDVIGFVLYMHQQIPSVLQDIRLEFDSLKDEYRELAVDLAQAEAIASVRRKHMSRIREVKVRIRRMEKLMNTISGLESALQLIISEIPSLESFILVLGASPIRPQNVYELCFSRGIPVPRDASDFAKTKAAEGLSRKAIRALIAKGAGSDSYPGPTKLFMFVKAPSSFNLPLHFLPKRDFRYSKKVSVSTCREGPCICNSNRRMRKFPCYGMVTISEYLVVIFMQLLVSREFECGNTHRLSHGSFLVPK</sequence>
<keyword evidence="2" id="KW-1185">Reference proteome</keyword>